<dbReference type="FunFam" id="1.20.58.340:FF:000004">
    <property type="entry name" value="Magnesium transport protein CorA"/>
    <property type="match status" value="1"/>
</dbReference>
<evidence type="ECO:0000313" key="14">
    <source>
        <dbReference type="Proteomes" id="UP001165393"/>
    </source>
</evidence>
<keyword evidence="6" id="KW-0460">Magnesium</keyword>
<evidence type="ECO:0000256" key="12">
    <source>
        <dbReference type="SAM" id="Phobius"/>
    </source>
</evidence>
<comment type="subcellular location">
    <subcellularLocation>
        <location evidence="1">Cell membrane</location>
        <topology evidence="1">Multi-pass membrane protein</topology>
    </subcellularLocation>
</comment>
<organism evidence="13 14">
    <name type="scientific">Echinimonas agarilytica</name>
    <dbReference type="NCBI Taxonomy" id="1215918"/>
    <lineage>
        <taxon>Bacteria</taxon>
        <taxon>Pseudomonadati</taxon>
        <taxon>Pseudomonadota</taxon>
        <taxon>Gammaproteobacteria</taxon>
        <taxon>Alteromonadales</taxon>
        <taxon>Echinimonadaceae</taxon>
        <taxon>Echinimonas</taxon>
    </lineage>
</organism>
<feature type="transmembrane region" description="Helical" evidence="12">
    <location>
        <begin position="262"/>
        <end position="282"/>
    </location>
</feature>
<dbReference type="GO" id="GO:0005886">
    <property type="term" value="C:plasma membrane"/>
    <property type="evidence" value="ECO:0007669"/>
    <property type="project" value="UniProtKB-SubCell"/>
</dbReference>
<keyword evidence="14" id="KW-1185">Reference proteome</keyword>
<dbReference type="SUPFAM" id="SSF143865">
    <property type="entry name" value="CorA soluble domain-like"/>
    <property type="match status" value="1"/>
</dbReference>
<dbReference type="GO" id="GO:0015095">
    <property type="term" value="F:magnesium ion transmembrane transporter activity"/>
    <property type="evidence" value="ECO:0007669"/>
    <property type="project" value="TreeGrafter"/>
</dbReference>
<dbReference type="PANTHER" id="PTHR46494">
    <property type="entry name" value="CORA FAMILY METAL ION TRANSPORTER (EUROFUNG)"/>
    <property type="match status" value="1"/>
</dbReference>
<dbReference type="InterPro" id="IPR045863">
    <property type="entry name" value="CorA_TM1_TM2"/>
</dbReference>
<keyword evidence="3" id="KW-0813">Transport</keyword>
<dbReference type="PANTHER" id="PTHR46494:SF1">
    <property type="entry name" value="CORA FAMILY METAL ION TRANSPORTER (EUROFUNG)"/>
    <property type="match status" value="1"/>
</dbReference>
<name>A0AA41W6J4_9GAMM</name>
<keyword evidence="8" id="KW-0406">Ion transport</keyword>
<keyword evidence="5 12" id="KW-0812">Transmembrane</keyword>
<dbReference type="AlphaFoldDB" id="A0AA41W6J4"/>
<evidence type="ECO:0000313" key="13">
    <source>
        <dbReference type="EMBL" id="MCM2679608.1"/>
    </source>
</evidence>
<comment type="catalytic activity">
    <reaction evidence="10">
        <text>Mg(2+)(in) = Mg(2+)(out)</text>
        <dbReference type="Rhea" id="RHEA:29827"/>
        <dbReference type="ChEBI" id="CHEBI:18420"/>
    </reaction>
</comment>
<evidence type="ECO:0000256" key="9">
    <source>
        <dbReference type="ARBA" id="ARBA00023136"/>
    </source>
</evidence>
<feature type="transmembrane region" description="Helical" evidence="12">
    <location>
        <begin position="294"/>
        <end position="314"/>
    </location>
</feature>
<dbReference type="Gene3D" id="3.30.460.20">
    <property type="entry name" value="CorA soluble domain-like"/>
    <property type="match status" value="1"/>
</dbReference>
<reference evidence="13 14" key="1">
    <citation type="journal article" date="2013" name="Antonie Van Leeuwenhoek">
        <title>Echinimonas agarilytica gen. nov., sp. nov., a new gammaproteobacterium isolated from the sea urchin Strongylocentrotus intermedius.</title>
        <authorList>
            <person name="Nedashkovskaya O.I."/>
            <person name="Stenkova A.M."/>
            <person name="Zhukova N.V."/>
            <person name="Van Trappen S."/>
            <person name="Lee J.S."/>
            <person name="Kim S.B."/>
        </authorList>
    </citation>
    <scope>NUCLEOTIDE SEQUENCE [LARGE SCALE GENOMIC DNA]</scope>
    <source>
        <strain evidence="13 14">KMM 6351</strain>
    </source>
</reference>
<evidence type="ECO:0000256" key="2">
    <source>
        <dbReference type="ARBA" id="ARBA00009765"/>
    </source>
</evidence>
<evidence type="ECO:0000256" key="3">
    <source>
        <dbReference type="ARBA" id="ARBA00022448"/>
    </source>
</evidence>
<accession>A0AA41W6J4</accession>
<dbReference type="InterPro" id="IPR045861">
    <property type="entry name" value="CorA_cytoplasmic_dom"/>
</dbReference>
<proteinExistence type="inferred from homology"/>
<sequence>MIRTMHLIDGSLTQRGREGVQHWELNGGVLWVDIVNENDADETQLLKQLGCHTLAIRDAQRLRHPPKVESFENNCFLLYRGFNQCGNGLDIQTMQLGIFVNKNLLITRRNGESIGVETVWHSPQLIKQLNDPAVVLSKIINASAERYLEAVLDAEKEVSDLEDDMLDRPDDALMQRLILLKSHFRKLLRIFRYHTRVFQRILSGFSEHIDMSHDAVKHSFHDAFDKLERLESLCSMYYDICGDLIEGYISLSSHRLNKTMQVLTVITAIFVPLTFIAGIYGMNFEYIPELGYRNGYFVSLGAMSAIALCLLGVFRAKKWL</sequence>
<dbReference type="EMBL" id="JAMQGP010000003">
    <property type="protein sequence ID" value="MCM2679608.1"/>
    <property type="molecule type" value="Genomic_DNA"/>
</dbReference>
<evidence type="ECO:0000256" key="7">
    <source>
        <dbReference type="ARBA" id="ARBA00022989"/>
    </source>
</evidence>
<dbReference type="InterPro" id="IPR002523">
    <property type="entry name" value="MgTranspt_CorA/ZnTranspt_ZntB"/>
</dbReference>
<dbReference type="SUPFAM" id="SSF144083">
    <property type="entry name" value="Magnesium transport protein CorA, transmembrane region"/>
    <property type="match status" value="1"/>
</dbReference>
<dbReference type="GO" id="GO:0015087">
    <property type="term" value="F:cobalt ion transmembrane transporter activity"/>
    <property type="evidence" value="ECO:0007669"/>
    <property type="project" value="TreeGrafter"/>
</dbReference>
<dbReference type="Gene3D" id="1.20.58.340">
    <property type="entry name" value="Magnesium transport protein CorA, transmembrane region"/>
    <property type="match status" value="2"/>
</dbReference>
<dbReference type="GO" id="GO:0050897">
    <property type="term" value="F:cobalt ion binding"/>
    <property type="evidence" value="ECO:0007669"/>
    <property type="project" value="TreeGrafter"/>
</dbReference>
<evidence type="ECO:0000256" key="6">
    <source>
        <dbReference type="ARBA" id="ARBA00022842"/>
    </source>
</evidence>
<evidence type="ECO:0000256" key="8">
    <source>
        <dbReference type="ARBA" id="ARBA00023065"/>
    </source>
</evidence>
<dbReference type="CDD" id="cd12822">
    <property type="entry name" value="TmCorA-like"/>
    <property type="match status" value="1"/>
</dbReference>
<comment type="function">
    <text evidence="11">Mediates influx of magnesium ions. Alternates between open and closed states. Activated by low cytoplasmic Mg(2+) levels. Inactive when cytoplasmic Mg(2+) levels are high.</text>
</comment>
<comment type="caution">
    <text evidence="13">The sequence shown here is derived from an EMBL/GenBank/DDBJ whole genome shotgun (WGS) entry which is preliminary data.</text>
</comment>
<evidence type="ECO:0000256" key="1">
    <source>
        <dbReference type="ARBA" id="ARBA00004651"/>
    </source>
</evidence>
<dbReference type="Pfam" id="PF01544">
    <property type="entry name" value="CorA"/>
    <property type="match status" value="1"/>
</dbReference>
<keyword evidence="7 12" id="KW-1133">Transmembrane helix</keyword>
<protein>
    <submittedName>
        <fullName evidence="13">Magnesium transporter CorA family protein</fullName>
    </submittedName>
</protein>
<dbReference type="GO" id="GO:0000287">
    <property type="term" value="F:magnesium ion binding"/>
    <property type="evidence" value="ECO:0007669"/>
    <property type="project" value="TreeGrafter"/>
</dbReference>
<comment type="similarity">
    <text evidence="2">Belongs to the CorA metal ion transporter (MIT) (TC 1.A.35) family.</text>
</comment>
<evidence type="ECO:0000256" key="10">
    <source>
        <dbReference type="ARBA" id="ARBA00034269"/>
    </source>
</evidence>
<keyword evidence="4" id="KW-1003">Cell membrane</keyword>
<evidence type="ECO:0000256" key="11">
    <source>
        <dbReference type="ARBA" id="ARBA00045497"/>
    </source>
</evidence>
<dbReference type="Proteomes" id="UP001165393">
    <property type="component" value="Unassembled WGS sequence"/>
</dbReference>
<keyword evidence="9 12" id="KW-0472">Membrane</keyword>
<evidence type="ECO:0000256" key="4">
    <source>
        <dbReference type="ARBA" id="ARBA00022475"/>
    </source>
</evidence>
<evidence type="ECO:0000256" key="5">
    <source>
        <dbReference type="ARBA" id="ARBA00022692"/>
    </source>
</evidence>
<dbReference type="RefSeq" id="WP_251261055.1">
    <property type="nucleotide sequence ID" value="NZ_JAMQGP010000003.1"/>
</dbReference>
<gene>
    <name evidence="13" type="ORF">NAF29_07990</name>
</gene>